<feature type="region of interest" description="Disordered" evidence="1">
    <location>
        <begin position="800"/>
        <end position="839"/>
    </location>
</feature>
<feature type="domain" description="PDZ" evidence="2">
    <location>
        <begin position="587"/>
        <end position="654"/>
    </location>
</feature>
<comment type="caution">
    <text evidence="3">The sequence shown here is derived from an EMBL/GenBank/DDBJ whole genome shotgun (WGS) entry which is preliminary data.</text>
</comment>
<evidence type="ECO:0000259" key="2">
    <source>
        <dbReference type="PROSITE" id="PS50106"/>
    </source>
</evidence>
<feature type="region of interest" description="Disordered" evidence="1">
    <location>
        <begin position="183"/>
        <end position="203"/>
    </location>
</feature>
<feature type="compositionally biased region" description="Polar residues" evidence="1">
    <location>
        <begin position="825"/>
        <end position="839"/>
    </location>
</feature>
<dbReference type="PANTHER" id="PTHR10316">
    <property type="entry name" value="MEMBRANE ASSOCIATED GUANYLATE KINASE-RELATED"/>
    <property type="match status" value="1"/>
</dbReference>
<dbReference type="PANTHER" id="PTHR10316:SF40">
    <property type="entry name" value="LD27118P"/>
    <property type="match status" value="1"/>
</dbReference>
<feature type="domain" description="PDZ" evidence="2">
    <location>
        <begin position="722"/>
        <end position="805"/>
    </location>
</feature>
<feature type="compositionally biased region" description="Polar residues" evidence="1">
    <location>
        <begin position="107"/>
        <end position="123"/>
    </location>
</feature>
<evidence type="ECO:0000256" key="1">
    <source>
        <dbReference type="SAM" id="MobiDB-lite"/>
    </source>
</evidence>
<dbReference type="CDD" id="cd06734">
    <property type="entry name" value="PDZ4_MAGI-1_3-like"/>
    <property type="match status" value="1"/>
</dbReference>
<dbReference type="SUPFAM" id="SSF50156">
    <property type="entry name" value="PDZ domain-like"/>
    <property type="match status" value="5"/>
</dbReference>
<dbReference type="GO" id="GO:0007165">
    <property type="term" value="P:signal transduction"/>
    <property type="evidence" value="ECO:0007669"/>
    <property type="project" value="TreeGrafter"/>
</dbReference>
<dbReference type="Proteomes" id="UP001497525">
    <property type="component" value="Unassembled WGS sequence"/>
</dbReference>
<dbReference type="GO" id="GO:0005737">
    <property type="term" value="C:cytoplasm"/>
    <property type="evidence" value="ECO:0007669"/>
    <property type="project" value="TreeGrafter"/>
</dbReference>
<evidence type="ECO:0000313" key="4">
    <source>
        <dbReference type="Proteomes" id="UP001497525"/>
    </source>
</evidence>
<dbReference type="Pfam" id="PF00595">
    <property type="entry name" value="PDZ"/>
    <property type="match status" value="3"/>
</dbReference>
<dbReference type="SMART" id="SM00228">
    <property type="entry name" value="PDZ"/>
    <property type="match status" value="5"/>
</dbReference>
<feature type="domain" description="PDZ" evidence="2">
    <location>
        <begin position="877"/>
        <end position="960"/>
    </location>
</feature>
<dbReference type="InterPro" id="IPR036034">
    <property type="entry name" value="PDZ_sf"/>
</dbReference>
<reference evidence="3" key="1">
    <citation type="submission" date="2024-06" db="EMBL/GenBank/DDBJ databases">
        <authorList>
            <person name="Liu X."/>
            <person name="Lenzi L."/>
            <person name="Haldenby T S."/>
            <person name="Uol C."/>
        </authorList>
    </citation>
    <scope>NUCLEOTIDE SEQUENCE</scope>
</reference>
<dbReference type="CDD" id="cd00136">
    <property type="entry name" value="PDZ_canonical"/>
    <property type="match status" value="1"/>
</dbReference>
<sequence length="968" mass="105073">MIFITLVKQYEDKKRNSLYPPYIKKPHSNNILAFKGEDRLYWGLYEKDGVRQLVTPPRTPTSMNEYDPLRTCLTPRSRLMNWFRRRHKTRSASASGETSPDICGRPNNVSKSTANQAPRNTNNSGVRLIDTRIVKGANGFGMTLAEVVTFIPSRMVGIRVSPVLHPDKVGFYQRLLQVRCVNDVNSPKPHDKSPYNKQSTQTSSTSVYPGDILLAIGGYRLAGCSPEYAIRLLSNVPTGGAVQVTLLRGLALAPIVLQENRRACDLVPANFENVNPATFSPPSRFSDLPEIARTAEGVPHLIRQQMQRCGSAEQIYSSQTSGEDSEATLTIDLYKREDGFGFTLIRSPEGFVVEKVSASLTCITQAGHKFRLIEPGDTLVEVGNLKAASFTQQQLINLLDAYPMGKSVRFVIKRARHKCAELANALQTAVKTDVSGGNSDPSVLMSAPPTQQLVKLATNSPAIITLPPYTIMPILQGSKGNNQRLENVTSSVTAVTGFMPFRCVPQGVGTSGPCKTPDYVPASHFFHNASPKNTPPVKITNESSACGNGQRLTNDNSQTSSPIISPFSSPQGGVAQPSPGLLLVDIDVSLQSVRGSYGFQMSSSPARDGMFGIVSIDQNGPAAQSKALFVGDLLLAVNGNSMVGVSRQTVMQVICPSADDPESTSIRLTVRGLRKPGTSAFITKSSPSIRFRTFEPVVHNEENQSARAPIQETKDSGAALIDVSLQRQPNEGFGFVIVSSLKCDKASEIGRVIPGSPADRSGKLEIGDRILAINGQPLAGLHHAEIVQLIRLSQQNLNMTVQKQKNPSSVSEASSSPLAGYRKPNSPNHTGRVTESSDSTCCTRTLQSKSSFLPNCNKTDVDVQNVNEQSQRNSIYTVELNRSHQGYGFSIRGGSDYGRIPLFIFRVAEGSPAQKEGQIQVGDEILEINGQPACNMTHQQAVNAIKQTESQLKLVLSHSSTKLHDAYV</sequence>
<dbReference type="Gene3D" id="2.30.42.10">
    <property type="match status" value="5"/>
</dbReference>
<gene>
    <name evidence="3" type="ORF">CDAUBV1_LOCUS17189</name>
</gene>
<organism evidence="3 4">
    <name type="scientific">Calicophoron daubneyi</name>
    <name type="common">Rumen fluke</name>
    <name type="synonym">Paramphistomum daubneyi</name>
    <dbReference type="NCBI Taxonomy" id="300641"/>
    <lineage>
        <taxon>Eukaryota</taxon>
        <taxon>Metazoa</taxon>
        <taxon>Spiralia</taxon>
        <taxon>Lophotrochozoa</taxon>
        <taxon>Platyhelminthes</taxon>
        <taxon>Trematoda</taxon>
        <taxon>Digenea</taxon>
        <taxon>Plagiorchiida</taxon>
        <taxon>Pronocephalata</taxon>
        <taxon>Paramphistomoidea</taxon>
        <taxon>Paramphistomidae</taxon>
        <taxon>Calicophoron</taxon>
    </lineage>
</organism>
<dbReference type="AlphaFoldDB" id="A0AAV2TZS9"/>
<dbReference type="InterPro" id="IPR001478">
    <property type="entry name" value="PDZ"/>
</dbReference>
<feature type="domain" description="PDZ" evidence="2">
    <location>
        <begin position="330"/>
        <end position="399"/>
    </location>
</feature>
<dbReference type="EMBL" id="CAXLJL010000933">
    <property type="protein sequence ID" value="CAL5141890.1"/>
    <property type="molecule type" value="Genomic_DNA"/>
</dbReference>
<name>A0AAV2TZS9_CALDB</name>
<proteinExistence type="predicted"/>
<protein>
    <recommendedName>
        <fullName evidence="2">PDZ domain-containing protein</fullName>
    </recommendedName>
</protein>
<feature type="region of interest" description="Disordered" evidence="1">
    <location>
        <begin position="89"/>
        <end position="123"/>
    </location>
</feature>
<dbReference type="PROSITE" id="PS50106">
    <property type="entry name" value="PDZ"/>
    <property type="match status" value="4"/>
</dbReference>
<evidence type="ECO:0000313" key="3">
    <source>
        <dbReference type="EMBL" id="CAL5141890.1"/>
    </source>
</evidence>
<accession>A0AAV2TZS9</accession>